<organism evidence="5 6">
    <name type="scientific">Motiliproteus coralliicola</name>
    <dbReference type="NCBI Taxonomy" id="2283196"/>
    <lineage>
        <taxon>Bacteria</taxon>
        <taxon>Pseudomonadati</taxon>
        <taxon>Pseudomonadota</taxon>
        <taxon>Gammaproteobacteria</taxon>
        <taxon>Oceanospirillales</taxon>
        <taxon>Oceanospirillaceae</taxon>
        <taxon>Motiliproteus</taxon>
    </lineage>
</organism>
<sequence>MSLEKLEPQSVADDQQLLHQALAEIETVVLGKSRQIRLAMACLIGQGHLLIEDLPGMGKTTLAQALARVLGFEFNRIQFTSDLLPADVVGASIFNAKEHQFEFQPGPVFTQLLLADEINRATPKAQSALLEAMEERQVTVDGQSRELPEPFFVIATQNPQHQLGTFALPESQLDRFLMRIELGYPDRTAERALLSGRNPRRRLEQLRCCLPLPRLQRLQQQAESLHLSDPLLDYIQRLVEFSRCSDDCDYGLSPRGALALVQAAKAWALIEQRDYVVPEDVQAVLPSVAEHRLRGDYDCTGHKGVSLTRLLLDSVEVLE</sequence>
<dbReference type="InterPro" id="IPR003593">
    <property type="entry name" value="AAA+_ATPase"/>
</dbReference>
<gene>
    <name evidence="5" type="ORF">DV711_04910</name>
</gene>
<reference evidence="5 6" key="1">
    <citation type="submission" date="2018-07" db="EMBL/GenBank/DDBJ databases">
        <title>Motiliproteus coralliicola sp. nov., a bacterium isolated from Coral.</title>
        <authorList>
            <person name="Wang G."/>
        </authorList>
    </citation>
    <scope>NUCLEOTIDE SEQUENCE [LARGE SCALE GENOMIC DNA]</scope>
    <source>
        <strain evidence="5 6">C34</strain>
    </source>
</reference>
<keyword evidence="1" id="KW-0547">Nucleotide-binding</keyword>
<dbReference type="Pfam" id="PF17863">
    <property type="entry name" value="AAA_lid_2"/>
    <property type="match status" value="1"/>
</dbReference>
<dbReference type="PIRSF" id="PIRSF002849">
    <property type="entry name" value="AAA_ATPase_chaperone_MoxR_prd"/>
    <property type="match status" value="1"/>
</dbReference>
<evidence type="ECO:0000259" key="4">
    <source>
        <dbReference type="SMART" id="SM00382"/>
    </source>
</evidence>
<dbReference type="InterPro" id="IPR050764">
    <property type="entry name" value="CbbQ/NirQ/NorQ/GpvN"/>
</dbReference>
<keyword evidence="6" id="KW-1185">Reference proteome</keyword>
<evidence type="ECO:0000256" key="3">
    <source>
        <dbReference type="ARBA" id="ARBA00061607"/>
    </source>
</evidence>
<dbReference type="AlphaFoldDB" id="A0A369WWJ7"/>
<proteinExistence type="inferred from homology"/>
<comment type="similarity">
    <text evidence="3">Belongs to the MoxR family.</text>
</comment>
<dbReference type="Gene3D" id="1.10.8.80">
    <property type="entry name" value="Magnesium chelatase subunit I, C-Terminal domain"/>
    <property type="match status" value="1"/>
</dbReference>
<dbReference type="SUPFAM" id="SSF52540">
    <property type="entry name" value="P-loop containing nucleoside triphosphate hydrolases"/>
    <property type="match status" value="1"/>
</dbReference>
<name>A0A369WWJ7_9GAMM</name>
<dbReference type="GO" id="GO:0005524">
    <property type="term" value="F:ATP binding"/>
    <property type="evidence" value="ECO:0007669"/>
    <property type="project" value="UniProtKB-KW"/>
</dbReference>
<dbReference type="SMART" id="SM00382">
    <property type="entry name" value="AAA"/>
    <property type="match status" value="1"/>
</dbReference>
<keyword evidence="2" id="KW-0067">ATP-binding</keyword>
<dbReference type="OrthoDB" id="9808397at2"/>
<dbReference type="CDD" id="cd00009">
    <property type="entry name" value="AAA"/>
    <property type="match status" value="1"/>
</dbReference>
<comment type="caution">
    <text evidence="5">The sequence shown here is derived from an EMBL/GenBank/DDBJ whole genome shotgun (WGS) entry which is preliminary data.</text>
</comment>
<evidence type="ECO:0000313" key="6">
    <source>
        <dbReference type="Proteomes" id="UP000253769"/>
    </source>
</evidence>
<dbReference type="GO" id="GO:0016887">
    <property type="term" value="F:ATP hydrolysis activity"/>
    <property type="evidence" value="ECO:0007669"/>
    <property type="project" value="InterPro"/>
</dbReference>
<dbReference type="Proteomes" id="UP000253769">
    <property type="component" value="Unassembled WGS sequence"/>
</dbReference>
<protein>
    <submittedName>
        <fullName evidence="5">MoxR family ATPase</fullName>
    </submittedName>
</protein>
<dbReference type="InterPro" id="IPR011703">
    <property type="entry name" value="ATPase_AAA-3"/>
</dbReference>
<accession>A0A369WWJ7</accession>
<evidence type="ECO:0000256" key="1">
    <source>
        <dbReference type="ARBA" id="ARBA00022741"/>
    </source>
</evidence>
<evidence type="ECO:0000313" key="5">
    <source>
        <dbReference type="EMBL" id="RDE24924.1"/>
    </source>
</evidence>
<dbReference type="Gene3D" id="3.40.50.300">
    <property type="entry name" value="P-loop containing nucleotide triphosphate hydrolases"/>
    <property type="match status" value="1"/>
</dbReference>
<dbReference type="PANTHER" id="PTHR42759">
    <property type="entry name" value="MOXR FAMILY PROTEIN"/>
    <property type="match status" value="1"/>
</dbReference>
<dbReference type="Pfam" id="PF07726">
    <property type="entry name" value="AAA_3"/>
    <property type="match status" value="1"/>
</dbReference>
<dbReference type="InterPro" id="IPR027417">
    <property type="entry name" value="P-loop_NTPase"/>
</dbReference>
<dbReference type="EMBL" id="QQOH01000001">
    <property type="protein sequence ID" value="RDE24924.1"/>
    <property type="molecule type" value="Genomic_DNA"/>
</dbReference>
<dbReference type="PANTHER" id="PTHR42759:SF5">
    <property type="entry name" value="METHANOL DEHYDROGENASE REGULATOR"/>
    <property type="match status" value="1"/>
</dbReference>
<dbReference type="RefSeq" id="WP_114694516.1">
    <property type="nucleotide sequence ID" value="NZ_QQOH01000001.1"/>
</dbReference>
<dbReference type="FunFam" id="3.40.50.300:FF:000640">
    <property type="entry name" value="MoxR family ATPase"/>
    <property type="match status" value="1"/>
</dbReference>
<evidence type="ECO:0000256" key="2">
    <source>
        <dbReference type="ARBA" id="ARBA00022840"/>
    </source>
</evidence>
<dbReference type="InterPro" id="IPR041628">
    <property type="entry name" value="ChlI/MoxR_AAA_lid"/>
</dbReference>
<feature type="domain" description="AAA+ ATPase" evidence="4">
    <location>
        <begin position="45"/>
        <end position="186"/>
    </location>
</feature>